<evidence type="ECO:0000313" key="3">
    <source>
        <dbReference type="Proteomes" id="UP001500279"/>
    </source>
</evidence>
<feature type="transmembrane region" description="Helical" evidence="1">
    <location>
        <begin position="12"/>
        <end position="32"/>
    </location>
</feature>
<feature type="transmembrane region" description="Helical" evidence="1">
    <location>
        <begin position="44"/>
        <end position="64"/>
    </location>
</feature>
<evidence type="ECO:0000313" key="2">
    <source>
        <dbReference type="EMBL" id="GAA0757401.1"/>
    </source>
</evidence>
<feature type="transmembrane region" description="Helical" evidence="1">
    <location>
        <begin position="70"/>
        <end position="88"/>
    </location>
</feature>
<reference evidence="2 3" key="1">
    <citation type="journal article" date="2019" name="Int. J. Syst. Evol. Microbiol.">
        <title>The Global Catalogue of Microorganisms (GCM) 10K type strain sequencing project: providing services to taxonomists for standard genome sequencing and annotation.</title>
        <authorList>
            <consortium name="The Broad Institute Genomics Platform"/>
            <consortium name="The Broad Institute Genome Sequencing Center for Infectious Disease"/>
            <person name="Wu L."/>
            <person name="Ma J."/>
        </authorList>
    </citation>
    <scope>NUCLEOTIDE SEQUENCE [LARGE SCALE GENOMIC DNA]</scope>
    <source>
        <strain evidence="2 3">JCM 15503</strain>
    </source>
</reference>
<dbReference type="NCBIfam" id="TIGR03165">
    <property type="entry name" value="F1F0_chp_2"/>
    <property type="match status" value="1"/>
</dbReference>
<evidence type="ECO:0000256" key="1">
    <source>
        <dbReference type="SAM" id="Phobius"/>
    </source>
</evidence>
<dbReference type="RefSeq" id="WP_211361423.1">
    <property type="nucleotide sequence ID" value="NZ_BAAAEW010000023.1"/>
</dbReference>
<sequence length="111" mass="12335">MPMNEAWTWPSLAMAGLAGLVLGGCFFGSLWWTVQRTLSVRRPALQHLAGWLLRMFLTPLGFYLVGAGHWQRLLACLAGFLVARFIAIRLTRPRPPGMGHEALEARHAAQP</sequence>
<keyword evidence="1" id="KW-1133">Transmembrane helix</keyword>
<protein>
    <submittedName>
        <fullName evidence="2">ATP synthase subunit I</fullName>
    </submittedName>
</protein>
<keyword evidence="1" id="KW-0812">Transmembrane</keyword>
<name>A0ABN1K7L2_9BURK</name>
<dbReference type="EMBL" id="BAAAEW010000023">
    <property type="protein sequence ID" value="GAA0757401.1"/>
    <property type="molecule type" value="Genomic_DNA"/>
</dbReference>
<dbReference type="Pfam" id="PF12966">
    <property type="entry name" value="AtpR"/>
    <property type="match status" value="1"/>
</dbReference>
<keyword evidence="1" id="KW-0472">Membrane</keyword>
<accession>A0ABN1K7L2</accession>
<dbReference type="InterPro" id="IPR017581">
    <property type="entry name" value="AtpR-like"/>
</dbReference>
<dbReference type="Proteomes" id="UP001500279">
    <property type="component" value="Unassembled WGS sequence"/>
</dbReference>
<keyword evidence="3" id="KW-1185">Reference proteome</keyword>
<comment type="caution">
    <text evidence="2">The sequence shown here is derived from an EMBL/GenBank/DDBJ whole genome shotgun (WGS) entry which is preliminary data.</text>
</comment>
<organism evidence="2 3">
    <name type="scientific">Ideonella azotifigens</name>
    <dbReference type="NCBI Taxonomy" id="513160"/>
    <lineage>
        <taxon>Bacteria</taxon>
        <taxon>Pseudomonadati</taxon>
        <taxon>Pseudomonadota</taxon>
        <taxon>Betaproteobacteria</taxon>
        <taxon>Burkholderiales</taxon>
        <taxon>Sphaerotilaceae</taxon>
        <taxon>Ideonella</taxon>
    </lineage>
</organism>
<gene>
    <name evidence="2" type="ORF">GCM10009107_37000</name>
</gene>
<proteinExistence type="predicted"/>